<keyword evidence="1" id="KW-0175">Coiled coil</keyword>
<feature type="region of interest" description="Disordered" evidence="2">
    <location>
        <begin position="643"/>
        <end position="676"/>
    </location>
</feature>
<dbReference type="Pfam" id="PF05542">
    <property type="entry name" value="DUF760"/>
    <property type="match status" value="2"/>
</dbReference>
<keyword evidence="3" id="KW-0812">Transmembrane</keyword>
<reference evidence="4 5" key="1">
    <citation type="submission" date="2006-03" db="EMBL/GenBank/DDBJ databases">
        <title>Annotation of Plasmodium falciparum HB3.</title>
        <authorList>
            <consortium name="The Broad Institute Genome Sequencing Platform"/>
            <person name="Volkman S.K."/>
            <person name="Neafsey D.E."/>
            <person name="Dash A.P."/>
            <person name="Chitnis C.E."/>
            <person name="Hartl D.L."/>
            <person name="Young S.K."/>
            <person name="Zeng Q."/>
            <person name="Koehrsen M."/>
            <person name="Alvarado L."/>
            <person name="Berlin A."/>
            <person name="Borenstein D."/>
            <person name="Chapman S.B."/>
            <person name="Chen Z."/>
            <person name="Engels R."/>
            <person name="Freedman E."/>
            <person name="Gellesch M."/>
            <person name="Goldberg J."/>
            <person name="Griggs A."/>
            <person name="Gujja S."/>
            <person name="Heilman E.R."/>
            <person name="Heiman D.I."/>
            <person name="Howarth C."/>
            <person name="Jen D."/>
            <person name="Larson L."/>
            <person name="Mehta T."/>
            <person name="Neiman D."/>
            <person name="Park D."/>
            <person name="Pearson M."/>
            <person name="Roberts A."/>
            <person name="Saif S."/>
            <person name="Shea T."/>
            <person name="Shenoy N."/>
            <person name="Sisk P."/>
            <person name="Stolte C."/>
            <person name="Sykes S."/>
            <person name="Walk T."/>
            <person name="White J."/>
            <person name="Yandava C."/>
            <person name="Haas B."/>
            <person name="Henn M.R."/>
            <person name="Nusbaum C."/>
            <person name="Birren B."/>
        </authorList>
    </citation>
    <scope>NUCLEOTIDE SEQUENCE [LARGE SCALE GENOMIC DNA]</scope>
    <source>
        <strain evidence="4">HB3</strain>
    </source>
</reference>
<dbReference type="EMBL" id="CH671988">
    <property type="protein sequence ID" value="KOB61129.1"/>
    <property type="molecule type" value="Genomic_DNA"/>
</dbReference>
<feature type="compositionally biased region" description="Acidic residues" evidence="2">
    <location>
        <begin position="336"/>
        <end position="373"/>
    </location>
</feature>
<dbReference type="OMA" id="CSIPPNE"/>
<dbReference type="VEuPathDB" id="PlasmoDB:PfHB3_050031700"/>
<feature type="compositionally biased region" description="Polar residues" evidence="2">
    <location>
        <begin position="202"/>
        <end position="216"/>
    </location>
</feature>
<accession>A0A0L7KE18</accession>
<proteinExistence type="predicted"/>
<dbReference type="OrthoDB" id="4115at2759"/>
<evidence type="ECO:0000256" key="2">
    <source>
        <dbReference type="SAM" id="MobiDB-lite"/>
    </source>
</evidence>
<dbReference type="PANTHER" id="PTHR33598">
    <property type="entry name" value="OS02G0833400 PROTEIN"/>
    <property type="match status" value="1"/>
</dbReference>
<feature type="transmembrane region" description="Helical" evidence="3">
    <location>
        <begin position="5"/>
        <end position="24"/>
    </location>
</feature>
<feature type="region of interest" description="Disordered" evidence="2">
    <location>
        <begin position="258"/>
        <end position="278"/>
    </location>
</feature>
<organism evidence="4 5">
    <name type="scientific">Plasmodium falciparum (isolate HB3)</name>
    <dbReference type="NCBI Taxonomy" id="137071"/>
    <lineage>
        <taxon>Eukaryota</taxon>
        <taxon>Sar</taxon>
        <taxon>Alveolata</taxon>
        <taxon>Apicomplexa</taxon>
        <taxon>Aconoidasida</taxon>
        <taxon>Haemosporida</taxon>
        <taxon>Plasmodiidae</taxon>
        <taxon>Plasmodium</taxon>
        <taxon>Plasmodium (Laverania)</taxon>
    </lineage>
</organism>
<protein>
    <submittedName>
        <fullName evidence="4">Uncharacterized protein</fullName>
    </submittedName>
</protein>
<evidence type="ECO:0000313" key="4">
    <source>
        <dbReference type="EMBL" id="KOB61129.1"/>
    </source>
</evidence>
<evidence type="ECO:0000256" key="3">
    <source>
        <dbReference type="SAM" id="Phobius"/>
    </source>
</evidence>
<evidence type="ECO:0000313" key="5">
    <source>
        <dbReference type="Proteomes" id="UP000054289"/>
    </source>
</evidence>
<feature type="compositionally biased region" description="Low complexity" evidence="2">
    <location>
        <begin position="653"/>
        <end position="676"/>
    </location>
</feature>
<name>A0A0L7KE18_PLAFX</name>
<dbReference type="InterPro" id="IPR008479">
    <property type="entry name" value="DUF760"/>
</dbReference>
<reference evidence="5" key="2">
    <citation type="submission" date="2006-03" db="EMBL/GenBank/DDBJ databases">
        <title>The genome sequence of the Plasmodium falciparum HB3.</title>
        <authorList>
            <consortium name="The Broad Institute Genome Sequencing Platform"/>
            <person name="Birren B."/>
            <person name="Lander E."/>
            <person name="Galagan J."/>
            <person name="Nusbaum C."/>
            <person name="Devon K."/>
            <person name="Henn M."/>
            <person name="Jaffe D."/>
            <person name="Butler J."/>
            <person name="Alvarez P."/>
            <person name="Gnerre S."/>
            <person name="Grabherr M."/>
            <person name="Kleber M."/>
            <person name="Mauceli E."/>
            <person name="Brockman W."/>
            <person name="MacCallum I.A."/>
            <person name="Rounsley S."/>
            <person name="Young S."/>
            <person name="LaButti K."/>
            <person name="Pushparaj V."/>
            <person name="DeCaprio D."/>
            <person name="Crawford M."/>
            <person name="Koehrsen M."/>
            <person name="Engels R."/>
            <person name="Montgomery P."/>
            <person name="Pearson M."/>
            <person name="Howarth C."/>
            <person name="Larson L."/>
            <person name="Luoma S."/>
            <person name="White J."/>
            <person name="Kodira C."/>
            <person name="Zeng Q."/>
            <person name="Oleary S."/>
            <person name="Yandava C."/>
            <person name="Alvarado L."/>
            <person name="Wirth D."/>
            <person name="Volkman S."/>
            <person name="Hartl D."/>
        </authorList>
    </citation>
    <scope>NUCLEOTIDE SEQUENCE [LARGE SCALE GENOMIC DNA]</scope>
</reference>
<dbReference type="KEGG" id="pfh:PFHG_02859"/>
<feature type="region of interest" description="Disordered" evidence="2">
    <location>
        <begin position="130"/>
        <end position="190"/>
    </location>
</feature>
<feature type="transmembrane region" description="Helical" evidence="3">
    <location>
        <begin position="767"/>
        <end position="789"/>
    </location>
</feature>
<sequence length="805" mass="94713">MIRLIFLFIIDFFIGVIIINVFFFEYVKCQGKFVNTKKEFPKIKNISNTFKQIMFFAPSKKKKRNYLFLSKHNFKKNNDNGISSSNKKKNFLLKYQTRNNVMYRIICNHNLLILNNTSFLKPTKLTIYNHDAPKNDLSANDPEKGGRKSKALPTNNLNDKKEENVLPTNNLNDKKEENVLPTNNLNDKKEENVLPIDKANDQNDNVTLPVNNLNEDQTNNLSLKKNEETKNKDISENNDTWKKYLEDKRKKEILKDLENKRNKNNNCNNNNIKKKKKNYNNEYMKNIKKYTYNNNNNNNNNSNSNTCDIIQKNELSGNDEIIKDQSNYSNDHNNDYYEDDDNDYYEDDDNDYYEDDDDDYDDDYDNDYDNDNDNDFIDEYSDLEKQERQYDNLQNGKFPYFNNINDTNKNLRNQKTYNEEKKNNNNNSFSLNDSINNIFSSNKKNDLPLFFSLNNKSFENSNNKYFDKICSISPNELINRFFENTSERVKEAVKNIIFNIIGNIQKYTIETSILITYEKIYNFLLQIILTGYMIKNADYRLTLNESLYDQNNILNKKDYDQQEDEQEDVNKQKQQNNQYQEDDLFNLKKSFHTLFSDNNINNISEEQLNKGEMLNSKHIINPNGTTTTTNNNNIDNNNIDNYQRNGESDDTTNDITNDTTNETANGTTNNITNNITNDDYPIINTKNYILFLRKKINSLEKQLNILKESKTFLNDDLLSYIKSLTEIQLRSLTDNIGPLVLDSTKKIVELVIQGMTLNINKNMSNELIYVSGSVLTYICFWQLIIGYTLREMEIRDELSDYLKGS</sequence>
<feature type="region of interest" description="Disordered" evidence="2">
    <location>
        <begin position="197"/>
        <end position="216"/>
    </location>
</feature>
<feature type="region of interest" description="Disordered" evidence="2">
    <location>
        <begin position="323"/>
        <end position="373"/>
    </location>
</feature>
<dbReference type="AlphaFoldDB" id="A0A0L7KE18"/>
<dbReference type="PANTHER" id="PTHR33598:SF4">
    <property type="entry name" value="OS02G0833400 PROTEIN"/>
    <property type="match status" value="1"/>
</dbReference>
<feature type="coiled-coil region" evidence="1">
    <location>
        <begin position="689"/>
        <end position="716"/>
    </location>
</feature>
<evidence type="ECO:0000256" key="1">
    <source>
        <dbReference type="SAM" id="Coils"/>
    </source>
</evidence>
<dbReference type="Proteomes" id="UP000054289">
    <property type="component" value="Unassembled WGS sequence"/>
</dbReference>
<gene>
    <name evidence="4" type="ORF">PFHG_02859</name>
</gene>
<keyword evidence="3" id="KW-1133">Transmembrane helix</keyword>
<keyword evidence="3" id="KW-0472">Membrane</keyword>